<feature type="domain" description="Bacterial sugar transferase" evidence="4">
    <location>
        <begin position="272"/>
        <end position="465"/>
    </location>
</feature>
<feature type="transmembrane region" description="Helical" evidence="3">
    <location>
        <begin position="76"/>
        <end position="96"/>
    </location>
</feature>
<keyword evidence="3" id="KW-0812">Transmembrane</keyword>
<proteinExistence type="inferred from homology"/>
<dbReference type="InterPro" id="IPR003362">
    <property type="entry name" value="Bact_transf"/>
</dbReference>
<keyword evidence="3" id="KW-0472">Membrane</keyword>
<feature type="transmembrane region" description="Helical" evidence="3">
    <location>
        <begin position="108"/>
        <end position="127"/>
    </location>
</feature>
<dbReference type="GO" id="GO:0047360">
    <property type="term" value="F:undecaprenyl-phosphate galactose phosphotransferase activity"/>
    <property type="evidence" value="ECO:0007669"/>
    <property type="project" value="UniProtKB-EC"/>
</dbReference>
<dbReference type="eggNOG" id="COG2148">
    <property type="taxonomic scope" value="Bacteria"/>
</dbReference>
<evidence type="ECO:0000313" key="5">
    <source>
        <dbReference type="EMBL" id="ABJ07434.1"/>
    </source>
</evidence>
<protein>
    <submittedName>
        <fullName evidence="5">Undecaprenyl-phosphate galactose phosphotransferase</fullName>
        <ecNumber evidence="5">2.7.8.6</ecNumber>
    </submittedName>
</protein>
<feature type="transmembrane region" description="Helical" evidence="3">
    <location>
        <begin position="277"/>
        <end position="298"/>
    </location>
</feature>
<dbReference type="Pfam" id="PF02397">
    <property type="entry name" value="Bac_transf"/>
    <property type="match status" value="1"/>
</dbReference>
<keyword evidence="3" id="KW-1133">Transmembrane helix</keyword>
<dbReference type="EMBL" id="CP000463">
    <property type="protein sequence ID" value="ABJ07434.1"/>
    <property type="molecule type" value="Genomic_DNA"/>
</dbReference>
<dbReference type="STRING" id="316055.RPE_3504"/>
<name>Q07KV0_RHOP5</name>
<dbReference type="KEGG" id="rpe:RPE_3504"/>
<dbReference type="HOGENOM" id="CLU_024920_3_5_5"/>
<evidence type="ECO:0000256" key="1">
    <source>
        <dbReference type="ARBA" id="ARBA00006464"/>
    </source>
</evidence>
<evidence type="ECO:0000256" key="2">
    <source>
        <dbReference type="ARBA" id="ARBA00023169"/>
    </source>
</evidence>
<dbReference type="OrthoDB" id="9808602at2"/>
<dbReference type="PANTHER" id="PTHR30576:SF0">
    <property type="entry name" value="UNDECAPRENYL-PHOSPHATE N-ACETYLGALACTOSAMINYL 1-PHOSPHATE TRANSFERASE-RELATED"/>
    <property type="match status" value="1"/>
</dbReference>
<dbReference type="PANTHER" id="PTHR30576">
    <property type="entry name" value="COLANIC BIOSYNTHESIS UDP-GLUCOSE LIPID CARRIER TRANSFERASE"/>
    <property type="match status" value="1"/>
</dbReference>
<keyword evidence="5" id="KW-0808">Transferase</keyword>
<evidence type="ECO:0000256" key="3">
    <source>
        <dbReference type="SAM" id="Phobius"/>
    </source>
</evidence>
<dbReference type="EC" id="2.7.8.6" evidence="5"/>
<keyword evidence="2" id="KW-0270">Exopolysaccharide synthesis</keyword>
<dbReference type="GO" id="GO:0000271">
    <property type="term" value="P:polysaccharide biosynthetic process"/>
    <property type="evidence" value="ECO:0007669"/>
    <property type="project" value="UniProtKB-KW"/>
</dbReference>
<accession>Q07KV0</accession>
<comment type="similarity">
    <text evidence="1">Belongs to the bacterial sugar transferase family.</text>
</comment>
<dbReference type="AlphaFoldDB" id="Q07KV0"/>
<gene>
    <name evidence="5" type="ordered locus">RPE_3504</name>
</gene>
<feature type="transmembrane region" description="Helical" evidence="3">
    <location>
        <begin position="133"/>
        <end position="153"/>
    </location>
</feature>
<sequence length="471" mass="51094">MSDTQVRSVPQSATLRAGPKHYVASFIHRRIIAVTGLLVAGDLTSGVAAIAGAALFEAALPWAGPAFDANLWSERLPVWLLLLVAGYVGVGLYSVNARGLLERFRSRAVATTLFVLTAGLLTIREAPVIDVPALLVAGGLALVFGTWAEHFAVRALIQRGMWRVPAVILGDDPADRELARQLTANPDWGLLPIERPASPALVRPSDGGSALLVTDPASIGDPERLRQLGFDRVLLVSRVGPIPTFGVQVRHFNGCIALEFGNRRVGQSRTAKRAIDLAIAIPALVVAAPLIAAAAAAIKMTDRGPALYSQTRVGAGGRPIRVLKLRTMYLDADQRLEGVLAENPAARAEWERFFKLSNDPRILPGIGHFLRRTSLDELPQFWNVIRGDMSMVGPRPFPDYHMKSFDPEFRALRVSVPPGLTGLWQISARSDGDLEVQHAQDSLYIRHRSLWLDLYILIATVPAVLAPHGAK</sequence>
<evidence type="ECO:0000259" key="4">
    <source>
        <dbReference type="Pfam" id="PF02397"/>
    </source>
</evidence>
<organism evidence="5">
    <name type="scientific">Rhodopseudomonas palustris (strain BisA53)</name>
    <dbReference type="NCBI Taxonomy" id="316055"/>
    <lineage>
        <taxon>Bacteria</taxon>
        <taxon>Pseudomonadati</taxon>
        <taxon>Pseudomonadota</taxon>
        <taxon>Alphaproteobacteria</taxon>
        <taxon>Hyphomicrobiales</taxon>
        <taxon>Nitrobacteraceae</taxon>
        <taxon>Rhodopseudomonas</taxon>
    </lineage>
</organism>
<feature type="transmembrane region" description="Helical" evidence="3">
    <location>
        <begin position="31"/>
        <end position="56"/>
    </location>
</feature>
<reference evidence="5" key="1">
    <citation type="submission" date="2006-09" db="EMBL/GenBank/DDBJ databases">
        <title>Complete sequence of Rhodopseudomonas palustris BisA53.</title>
        <authorList>
            <consortium name="US DOE Joint Genome Institute"/>
            <person name="Copeland A."/>
            <person name="Lucas S."/>
            <person name="Lapidus A."/>
            <person name="Barry K."/>
            <person name="Detter J.C."/>
            <person name="Glavina del Rio T."/>
            <person name="Hammon N."/>
            <person name="Israni S."/>
            <person name="Dalin E."/>
            <person name="Tice H."/>
            <person name="Pitluck S."/>
            <person name="Chain P."/>
            <person name="Malfatti S."/>
            <person name="Shin M."/>
            <person name="Vergez L."/>
            <person name="Schmutz J."/>
            <person name="Larimer F."/>
            <person name="Land M."/>
            <person name="Hauser L."/>
            <person name="Pelletier D.A."/>
            <person name="Kyrpides N."/>
            <person name="Kim E."/>
            <person name="Harwood C.S."/>
            <person name="Oda Y."/>
            <person name="Richardson P."/>
        </authorList>
    </citation>
    <scope>NUCLEOTIDE SEQUENCE [LARGE SCALE GENOMIC DNA]</scope>
    <source>
        <strain evidence="5">BisA53</strain>
    </source>
</reference>